<feature type="region of interest" description="Disordered" evidence="1">
    <location>
        <begin position="295"/>
        <end position="315"/>
    </location>
</feature>
<dbReference type="Gramene" id="EFJ31141">
    <property type="protein sequence ID" value="EFJ31141"/>
    <property type="gene ID" value="SELMODRAFT_440233"/>
</dbReference>
<accession>D8R9D8</accession>
<sequence>MEAVPVRRTRSQARKEQQQEEEVILAVDLQIDPIAAEEHAKLGWRRRGVPGKRRTAAPRRRPLADVTNDSPIAGMCKGSPAAAMAIAKNKSAAVVLEEEEEAGESLLRSQVQSLLETVDPCKVTSFVYSSPCSDHGGPTPANTPAGGATAAAAAGMITIAIHDPAEEEDDQSSNWSVDVNVSSPQKSVEEEEEEPVIQKDGKANPSRPNPWAMRDHTSKLVDPEFEDEGAIDQSPGAKKEEEFGEEEEEDEVVDDELCRGVSGICVSKKPLFAQFAGKHIRYKYNSDDELLEEEVIDPPSPPPVAEPSPSITKLNGVPIAAGKHLRFQDP</sequence>
<feature type="region of interest" description="Disordered" evidence="1">
    <location>
        <begin position="165"/>
        <end position="255"/>
    </location>
</feature>
<dbReference type="InParanoid" id="D8R9D8"/>
<keyword evidence="3" id="KW-1185">Reference proteome</keyword>
<dbReference type="AlphaFoldDB" id="D8R9D8"/>
<dbReference type="Proteomes" id="UP000001514">
    <property type="component" value="Unassembled WGS sequence"/>
</dbReference>
<dbReference type="HOGENOM" id="CLU_037169_0_0_1"/>
<dbReference type="PANTHER" id="PTHR47512:SF3">
    <property type="entry name" value="CHALCONE-FLAVONONE ISOMERASE FAMILY PROTEIN"/>
    <property type="match status" value="1"/>
</dbReference>
<organism evidence="3">
    <name type="scientific">Selaginella moellendorffii</name>
    <name type="common">Spikemoss</name>
    <dbReference type="NCBI Taxonomy" id="88036"/>
    <lineage>
        <taxon>Eukaryota</taxon>
        <taxon>Viridiplantae</taxon>
        <taxon>Streptophyta</taxon>
        <taxon>Embryophyta</taxon>
        <taxon>Tracheophyta</taxon>
        <taxon>Lycopodiopsida</taxon>
        <taxon>Selaginellales</taxon>
        <taxon>Selaginellaceae</taxon>
        <taxon>Selaginella</taxon>
    </lineage>
</organism>
<evidence type="ECO:0000313" key="3">
    <source>
        <dbReference type="Proteomes" id="UP000001514"/>
    </source>
</evidence>
<evidence type="ECO:0000313" key="2">
    <source>
        <dbReference type="EMBL" id="EFJ31141.1"/>
    </source>
</evidence>
<gene>
    <name evidence="2" type="ORF">SELMODRAFT_440233</name>
</gene>
<dbReference type="eggNOG" id="ENOG502QR7K">
    <property type="taxonomic scope" value="Eukaryota"/>
</dbReference>
<evidence type="ECO:0000256" key="1">
    <source>
        <dbReference type="SAM" id="MobiDB-lite"/>
    </source>
</evidence>
<dbReference type="STRING" id="88036.D8R9D8"/>
<dbReference type="OrthoDB" id="162989at2759"/>
<protein>
    <submittedName>
        <fullName evidence="2">Uncharacterized protein</fullName>
    </submittedName>
</protein>
<dbReference type="PANTHER" id="PTHR47512">
    <property type="entry name" value="EXPRESSED PROTEIN"/>
    <property type="match status" value="1"/>
</dbReference>
<dbReference type="EMBL" id="GL377574">
    <property type="protein sequence ID" value="EFJ31141.1"/>
    <property type="molecule type" value="Genomic_DNA"/>
</dbReference>
<dbReference type="KEGG" id="smo:SELMODRAFT_440233"/>
<reference evidence="2 3" key="1">
    <citation type="journal article" date="2011" name="Science">
        <title>The Selaginella genome identifies genetic changes associated with the evolution of vascular plants.</title>
        <authorList>
            <person name="Banks J.A."/>
            <person name="Nishiyama T."/>
            <person name="Hasebe M."/>
            <person name="Bowman J.L."/>
            <person name="Gribskov M."/>
            <person name="dePamphilis C."/>
            <person name="Albert V.A."/>
            <person name="Aono N."/>
            <person name="Aoyama T."/>
            <person name="Ambrose B.A."/>
            <person name="Ashton N.W."/>
            <person name="Axtell M.J."/>
            <person name="Barker E."/>
            <person name="Barker M.S."/>
            <person name="Bennetzen J.L."/>
            <person name="Bonawitz N.D."/>
            <person name="Chapple C."/>
            <person name="Cheng C."/>
            <person name="Correa L.G."/>
            <person name="Dacre M."/>
            <person name="DeBarry J."/>
            <person name="Dreyer I."/>
            <person name="Elias M."/>
            <person name="Engstrom E.M."/>
            <person name="Estelle M."/>
            <person name="Feng L."/>
            <person name="Finet C."/>
            <person name="Floyd S.K."/>
            <person name="Frommer W.B."/>
            <person name="Fujita T."/>
            <person name="Gramzow L."/>
            <person name="Gutensohn M."/>
            <person name="Harholt J."/>
            <person name="Hattori M."/>
            <person name="Heyl A."/>
            <person name="Hirai T."/>
            <person name="Hiwatashi Y."/>
            <person name="Ishikawa M."/>
            <person name="Iwata M."/>
            <person name="Karol K.G."/>
            <person name="Koehler B."/>
            <person name="Kolukisaoglu U."/>
            <person name="Kubo M."/>
            <person name="Kurata T."/>
            <person name="Lalonde S."/>
            <person name="Li K."/>
            <person name="Li Y."/>
            <person name="Litt A."/>
            <person name="Lyons E."/>
            <person name="Manning G."/>
            <person name="Maruyama T."/>
            <person name="Michael T.P."/>
            <person name="Mikami K."/>
            <person name="Miyazaki S."/>
            <person name="Morinaga S."/>
            <person name="Murata T."/>
            <person name="Mueller-Roeber B."/>
            <person name="Nelson D.R."/>
            <person name="Obara M."/>
            <person name="Oguri Y."/>
            <person name="Olmstead R.G."/>
            <person name="Onodera N."/>
            <person name="Petersen B.L."/>
            <person name="Pils B."/>
            <person name="Prigge M."/>
            <person name="Rensing S.A."/>
            <person name="Riano-Pachon D.M."/>
            <person name="Roberts A.W."/>
            <person name="Sato Y."/>
            <person name="Scheller H.V."/>
            <person name="Schulz B."/>
            <person name="Schulz C."/>
            <person name="Shakirov E.V."/>
            <person name="Shibagaki N."/>
            <person name="Shinohara N."/>
            <person name="Shippen D.E."/>
            <person name="Soerensen I."/>
            <person name="Sotooka R."/>
            <person name="Sugimoto N."/>
            <person name="Sugita M."/>
            <person name="Sumikawa N."/>
            <person name="Tanurdzic M."/>
            <person name="Theissen G."/>
            <person name="Ulvskov P."/>
            <person name="Wakazuki S."/>
            <person name="Weng J.K."/>
            <person name="Willats W.W."/>
            <person name="Wipf D."/>
            <person name="Wolf P.G."/>
            <person name="Yang L."/>
            <person name="Zimmer A.D."/>
            <person name="Zhu Q."/>
            <person name="Mitros T."/>
            <person name="Hellsten U."/>
            <person name="Loque D."/>
            <person name="Otillar R."/>
            <person name="Salamov A."/>
            <person name="Schmutz J."/>
            <person name="Shapiro H."/>
            <person name="Lindquist E."/>
            <person name="Lucas S."/>
            <person name="Rokhsar D."/>
            <person name="Grigoriev I.V."/>
        </authorList>
    </citation>
    <scope>NUCLEOTIDE SEQUENCE [LARGE SCALE GENOMIC DNA]</scope>
</reference>
<proteinExistence type="predicted"/>
<feature type="compositionally biased region" description="Acidic residues" evidence="1">
    <location>
        <begin position="242"/>
        <end position="255"/>
    </location>
</feature>
<feature type="compositionally biased region" description="Low complexity" evidence="1">
    <location>
        <begin position="172"/>
        <end position="183"/>
    </location>
</feature>
<dbReference type="OMA" id="NICVDEK"/>
<feature type="compositionally biased region" description="Basic and acidic residues" evidence="1">
    <location>
        <begin position="213"/>
        <end position="222"/>
    </location>
</feature>
<name>D8R9D8_SELML</name>